<evidence type="ECO:0000256" key="3">
    <source>
        <dbReference type="ARBA" id="ARBA00022989"/>
    </source>
</evidence>
<feature type="transmembrane region" description="Helical" evidence="5">
    <location>
        <begin position="368"/>
        <end position="390"/>
    </location>
</feature>
<dbReference type="Proteomes" id="UP000177870">
    <property type="component" value="Chromosome"/>
</dbReference>
<dbReference type="CDD" id="cd13128">
    <property type="entry name" value="MATE_Wzx_like"/>
    <property type="match status" value="1"/>
</dbReference>
<keyword evidence="3 5" id="KW-1133">Transmembrane helix</keyword>
<dbReference type="Pfam" id="PF01943">
    <property type="entry name" value="Polysacc_synt"/>
    <property type="match status" value="1"/>
</dbReference>
<dbReference type="RefSeq" id="WP_070395870.1">
    <property type="nucleotide sequence ID" value="NZ_CP017599.1"/>
</dbReference>
<protein>
    <submittedName>
        <fullName evidence="6">Teichoic acid transporter</fullName>
    </submittedName>
</protein>
<feature type="transmembrane region" description="Helical" evidence="5">
    <location>
        <begin position="156"/>
        <end position="176"/>
    </location>
</feature>
<evidence type="ECO:0000256" key="4">
    <source>
        <dbReference type="ARBA" id="ARBA00023136"/>
    </source>
</evidence>
<evidence type="ECO:0000256" key="2">
    <source>
        <dbReference type="ARBA" id="ARBA00022692"/>
    </source>
</evidence>
<dbReference type="GO" id="GO:0016020">
    <property type="term" value="C:membrane"/>
    <property type="evidence" value="ECO:0007669"/>
    <property type="project" value="UniProtKB-SubCell"/>
</dbReference>
<dbReference type="EMBL" id="CP017599">
    <property type="protein sequence ID" value="AOX03496.1"/>
    <property type="molecule type" value="Genomic_DNA"/>
</dbReference>
<keyword evidence="2 5" id="KW-0812">Transmembrane</keyword>
<evidence type="ECO:0000313" key="6">
    <source>
        <dbReference type="EMBL" id="AOX03496.1"/>
    </source>
</evidence>
<evidence type="ECO:0000256" key="5">
    <source>
        <dbReference type="SAM" id="Phobius"/>
    </source>
</evidence>
<gene>
    <name evidence="6" type="ORF">BJP34_32330</name>
</gene>
<dbReference type="KEGG" id="mpro:BJP34_32330"/>
<feature type="transmembrane region" description="Helical" evidence="5">
    <location>
        <begin position="396"/>
        <end position="417"/>
    </location>
</feature>
<feature type="transmembrane region" description="Helical" evidence="5">
    <location>
        <begin position="55"/>
        <end position="77"/>
    </location>
</feature>
<dbReference type="OrthoDB" id="5240734at2"/>
<dbReference type="PANTHER" id="PTHR43424">
    <property type="entry name" value="LOCUS PUTATIVE PROTEIN 1-RELATED"/>
    <property type="match status" value="1"/>
</dbReference>
<evidence type="ECO:0000256" key="1">
    <source>
        <dbReference type="ARBA" id="ARBA00004141"/>
    </source>
</evidence>
<feature type="transmembrane region" description="Helical" evidence="5">
    <location>
        <begin position="31"/>
        <end position="49"/>
    </location>
</feature>
<reference evidence="7" key="1">
    <citation type="submission" date="2016-10" db="EMBL/GenBank/DDBJ databases">
        <title>Comparative genomics uncovers the prolific and rare metabolic potential of the cyanobacterial genus Moorea.</title>
        <authorList>
            <person name="Leao T."/>
            <person name="Castelao G."/>
            <person name="Korobeynikov A."/>
            <person name="Monroe E.A."/>
            <person name="Podell S."/>
            <person name="Glukhov E."/>
            <person name="Allen E."/>
            <person name="Gerwick W.H."/>
            <person name="Gerwick L."/>
        </authorList>
    </citation>
    <scope>NUCLEOTIDE SEQUENCE [LARGE SCALE GENOMIC DNA]</scope>
    <source>
        <strain evidence="7">PAL-8-15-08-1</strain>
    </source>
</reference>
<feature type="transmembrane region" description="Helical" evidence="5">
    <location>
        <begin position="124"/>
        <end position="144"/>
    </location>
</feature>
<dbReference type="InterPro" id="IPR052556">
    <property type="entry name" value="PolySynth_Transporter"/>
</dbReference>
<feature type="transmembrane region" description="Helical" evidence="5">
    <location>
        <begin position="337"/>
        <end position="356"/>
    </location>
</feature>
<feature type="transmembrane region" description="Helical" evidence="5">
    <location>
        <begin position="307"/>
        <end position="331"/>
    </location>
</feature>
<sequence length="444" mass="50204">MLKRLVVKLQHYNPNVKKVLKNSSWLVAQRAIRIVLELFVGIWLARYLGVEEFGIYIYALSFVDLFAPLFHLGLPNIVVRDIVRQPSSMNEILGTTFILKLIGAIISFFLALSIIMYLRPGDTLFHVLIGIIAVGKIVNAFEAIDFWFQSQIKSKYVAISKITAYCLVSLLKVFLIKVQAPLIGFVIAFVLETVISSIMLVINYRVSGLSLKSWSFNIQRAKSILNESWPVLLSATAIIIQSRIDQVMLGQMINESELGQYSVAMRLIEAVAFVPGIICQSMAPVISKSKLISNQLYYDRLTNLYRLMFIIFVITAVPIFIFSRPIVLLLYGQEYTLASQLLPLFSIRLFFTNFGVAKNLFIANDSLFLYSLITGLLGAVTNIVCNYILIPRYASIGALWATIFSFGVMTFVSDIFYPRIYSNFRAMIIGILTPFRLKINSKKN</sequence>
<proteinExistence type="predicted"/>
<organism evidence="6 7">
    <name type="scientific">Moorena producens PAL-8-15-08-1</name>
    <dbReference type="NCBI Taxonomy" id="1458985"/>
    <lineage>
        <taxon>Bacteria</taxon>
        <taxon>Bacillati</taxon>
        <taxon>Cyanobacteriota</taxon>
        <taxon>Cyanophyceae</taxon>
        <taxon>Coleofasciculales</taxon>
        <taxon>Coleofasciculaceae</taxon>
        <taxon>Moorena</taxon>
    </lineage>
</organism>
<keyword evidence="4 5" id="KW-0472">Membrane</keyword>
<dbReference type="InterPro" id="IPR002797">
    <property type="entry name" value="Polysacc_synth"/>
</dbReference>
<feature type="transmembrane region" description="Helical" evidence="5">
    <location>
        <begin position="182"/>
        <end position="204"/>
    </location>
</feature>
<dbReference type="AlphaFoldDB" id="A0A1D8U1C8"/>
<accession>A0A1D8U1C8</accession>
<feature type="transmembrane region" description="Helical" evidence="5">
    <location>
        <begin position="97"/>
        <end position="118"/>
    </location>
</feature>
<dbReference type="PANTHER" id="PTHR43424:SF1">
    <property type="entry name" value="LOCUS PUTATIVE PROTEIN 1-RELATED"/>
    <property type="match status" value="1"/>
</dbReference>
<comment type="subcellular location">
    <subcellularLocation>
        <location evidence="1">Membrane</location>
        <topology evidence="1">Multi-pass membrane protein</topology>
    </subcellularLocation>
</comment>
<name>A0A1D8U1C8_9CYAN</name>
<dbReference type="STRING" id="1458985.BJP34_32330"/>
<evidence type="ECO:0000313" key="7">
    <source>
        <dbReference type="Proteomes" id="UP000177870"/>
    </source>
</evidence>